<dbReference type="AlphaFoldDB" id="A0AA41Z763"/>
<keyword evidence="1" id="KW-0812">Transmembrane</keyword>
<keyword evidence="4" id="KW-1185">Reference proteome</keyword>
<dbReference type="InterPro" id="IPR012495">
    <property type="entry name" value="TadE-like_dom"/>
</dbReference>
<dbReference type="EMBL" id="JANFAV010000002">
    <property type="protein sequence ID" value="MCW6533866.1"/>
    <property type="molecule type" value="Genomic_DNA"/>
</dbReference>
<dbReference type="RefSeq" id="WP_179514014.1">
    <property type="nucleotide sequence ID" value="NZ_JANFAV010000002.1"/>
</dbReference>
<comment type="caution">
    <text evidence="3">The sequence shown here is derived from an EMBL/GenBank/DDBJ whole genome shotgun (WGS) entry which is preliminary data.</text>
</comment>
<dbReference type="Proteomes" id="UP001165565">
    <property type="component" value="Unassembled WGS sequence"/>
</dbReference>
<proteinExistence type="predicted"/>
<gene>
    <name evidence="3" type="ORF">NEE01_03630</name>
</gene>
<name>A0AA41Z763_9SPHN</name>
<evidence type="ECO:0000313" key="3">
    <source>
        <dbReference type="EMBL" id="MCW6533866.1"/>
    </source>
</evidence>
<evidence type="ECO:0000313" key="4">
    <source>
        <dbReference type="Proteomes" id="UP001165565"/>
    </source>
</evidence>
<feature type="transmembrane region" description="Helical" evidence="1">
    <location>
        <begin position="20"/>
        <end position="40"/>
    </location>
</feature>
<keyword evidence="1" id="KW-0472">Membrane</keyword>
<reference evidence="3" key="1">
    <citation type="submission" date="2022-06" db="EMBL/GenBank/DDBJ databases">
        <title>Sphingomonas sp. nov. isolated from rhizosphere soil of tomato.</title>
        <authorList>
            <person name="Dong H."/>
            <person name="Gao R."/>
        </authorList>
    </citation>
    <scope>NUCLEOTIDE SEQUENCE</scope>
    <source>
        <strain evidence="3">MMSM24</strain>
    </source>
</reference>
<sequence length="178" mass="18689">MSPRRHPGWLARFGIDTRASAAAEMAMIFPIVGFITMNVVDLATYMYSKMQVDLAAQQAAGIVRSLCTNPAPANCGTTYLNQMKSAAQQTTLGTAVTVVGSPTESYYCANTSGTLVLVATPPATPPATCAATVSGSTSRPGSYIGVPTTFTYHATFPGFSVASYLSSTIQSTAWIRLQ</sequence>
<evidence type="ECO:0000256" key="1">
    <source>
        <dbReference type="SAM" id="Phobius"/>
    </source>
</evidence>
<organism evidence="3 4">
    <name type="scientific">Sphingomonas lycopersici</name>
    <dbReference type="NCBI Taxonomy" id="2951807"/>
    <lineage>
        <taxon>Bacteria</taxon>
        <taxon>Pseudomonadati</taxon>
        <taxon>Pseudomonadota</taxon>
        <taxon>Alphaproteobacteria</taxon>
        <taxon>Sphingomonadales</taxon>
        <taxon>Sphingomonadaceae</taxon>
        <taxon>Sphingomonas</taxon>
    </lineage>
</organism>
<keyword evidence="1" id="KW-1133">Transmembrane helix</keyword>
<evidence type="ECO:0000259" key="2">
    <source>
        <dbReference type="Pfam" id="PF07811"/>
    </source>
</evidence>
<protein>
    <submittedName>
        <fullName evidence="3">Pilus assembly protein</fullName>
    </submittedName>
</protein>
<dbReference type="Pfam" id="PF07811">
    <property type="entry name" value="TadE"/>
    <property type="match status" value="1"/>
</dbReference>
<feature type="domain" description="TadE-like" evidence="2">
    <location>
        <begin position="20"/>
        <end position="60"/>
    </location>
</feature>
<accession>A0AA41Z763</accession>